<dbReference type="STRING" id="1855283.SAMN05216382_2321"/>
<evidence type="ECO:0000256" key="7">
    <source>
        <dbReference type="ARBA" id="ARBA00023136"/>
    </source>
</evidence>
<organism evidence="12 13">
    <name type="scientific">Sphingomonas palmae</name>
    <dbReference type="NCBI Taxonomy" id="1855283"/>
    <lineage>
        <taxon>Bacteria</taxon>
        <taxon>Pseudomonadati</taxon>
        <taxon>Pseudomonadota</taxon>
        <taxon>Alphaproteobacteria</taxon>
        <taxon>Sphingomonadales</taxon>
        <taxon>Sphingomonadaceae</taxon>
        <taxon>Sphingomonas</taxon>
    </lineage>
</organism>
<keyword evidence="6 9" id="KW-1133">Transmembrane helix</keyword>
<keyword evidence="3 9" id="KW-0813">Transport</keyword>
<comment type="similarity">
    <text evidence="2 9">Belongs to the SLC41A transporter family.</text>
</comment>
<dbReference type="PANTHER" id="PTHR43773">
    <property type="entry name" value="MAGNESIUM TRANSPORTER MGTE"/>
    <property type="match status" value="1"/>
</dbReference>
<dbReference type="SUPFAM" id="SSF54631">
    <property type="entry name" value="CBS-domain pair"/>
    <property type="match status" value="1"/>
</dbReference>
<reference evidence="13" key="1">
    <citation type="submission" date="2016-10" db="EMBL/GenBank/DDBJ databases">
        <authorList>
            <person name="Varghese N."/>
            <person name="Submissions S."/>
        </authorList>
    </citation>
    <scope>NUCLEOTIDE SEQUENCE [LARGE SCALE GENOMIC DNA]</scope>
    <source>
        <strain evidence="13">JS21-1</strain>
    </source>
</reference>
<evidence type="ECO:0000256" key="8">
    <source>
        <dbReference type="PROSITE-ProRule" id="PRU00703"/>
    </source>
</evidence>
<feature type="transmembrane region" description="Helical" evidence="9">
    <location>
        <begin position="423"/>
        <end position="447"/>
    </location>
</feature>
<keyword evidence="4 9" id="KW-0812">Transmembrane</keyword>
<keyword evidence="7 9" id="KW-0472">Membrane</keyword>
<dbReference type="SUPFAM" id="SSF158791">
    <property type="entry name" value="MgtE N-terminal domain-like"/>
    <property type="match status" value="1"/>
</dbReference>
<gene>
    <name evidence="12" type="ORF">SAMN05216382_2321</name>
</gene>
<evidence type="ECO:0000313" key="13">
    <source>
        <dbReference type="Proteomes" id="UP000199214"/>
    </source>
</evidence>
<keyword evidence="13" id="KW-1185">Reference proteome</keyword>
<comment type="function">
    <text evidence="9">Acts as a magnesium transporter.</text>
</comment>
<feature type="transmembrane region" description="Helical" evidence="9">
    <location>
        <begin position="347"/>
        <end position="376"/>
    </location>
</feature>
<dbReference type="InterPro" id="IPR000644">
    <property type="entry name" value="CBS_dom"/>
</dbReference>
<evidence type="ECO:0000256" key="10">
    <source>
        <dbReference type="SAM" id="MobiDB-lite"/>
    </source>
</evidence>
<keyword evidence="5 9" id="KW-0460">Magnesium</keyword>
<dbReference type="GO" id="GO:0015095">
    <property type="term" value="F:magnesium ion transmembrane transporter activity"/>
    <property type="evidence" value="ECO:0007669"/>
    <property type="project" value="UniProtKB-UniRule"/>
</dbReference>
<dbReference type="InterPro" id="IPR036739">
    <property type="entry name" value="SLC41_membr_dom_sf"/>
</dbReference>
<dbReference type="OrthoDB" id="9790355at2"/>
<proteinExistence type="inferred from homology"/>
<dbReference type="Proteomes" id="UP000199214">
    <property type="component" value="Unassembled WGS sequence"/>
</dbReference>
<dbReference type="PANTHER" id="PTHR43773:SF1">
    <property type="entry name" value="MAGNESIUM TRANSPORTER MGTE"/>
    <property type="match status" value="1"/>
</dbReference>
<feature type="transmembrane region" description="Helical" evidence="9">
    <location>
        <begin position="320"/>
        <end position="340"/>
    </location>
</feature>
<keyword evidence="8" id="KW-0129">CBS domain</keyword>
<accession>A0A1H7RQA1</accession>
<dbReference type="Pfam" id="PF03448">
    <property type="entry name" value="MgtE_N"/>
    <property type="match status" value="1"/>
</dbReference>
<dbReference type="Pfam" id="PF00571">
    <property type="entry name" value="CBS"/>
    <property type="match status" value="1"/>
</dbReference>
<feature type="transmembrane region" description="Helical" evidence="9">
    <location>
        <begin position="459"/>
        <end position="483"/>
    </location>
</feature>
<feature type="transmembrane region" description="Helical" evidence="9">
    <location>
        <begin position="396"/>
        <end position="416"/>
    </location>
</feature>
<evidence type="ECO:0000256" key="3">
    <source>
        <dbReference type="ARBA" id="ARBA00022448"/>
    </source>
</evidence>
<keyword evidence="9" id="KW-1003">Cell membrane</keyword>
<sequence length="485" mass="52158">MSETELPDLEREQLAGDDESGAKQAATNQPAPNQLDEDDRLKPDFVDAVLEAVEEGDVDAARALVAPLHPADIADLFELTPEDRRRDLAAAIADQLDADVFAEMNDYVREALIDALDARQVADIASELDTDDAVAIIEDMDVEDQREVLRAMEPDDRAAIEEALSYPEESAGRLMQRDLVAVPEHWTVGDTLDYLRGHDELLTDFWEIFVVDPAHKPVGTCALSWILRTPRGIAMADVMQREQTLIPVDMDQEEVALRFQKYALISAAVVDQSGRLVGMITVDDVVHIIQQEAGEDVLRLSGAGEGDINEPIRLTVRTRVAWLVVNLGATILSASVVGLFQGEIARFALLAALMPIVSALGGNAGTQTLAVMVRALATNQLTSSNTLRMLFREFRIALANGVALGTVGAVGSYLVLGHLQLSIVFAIAMMINSVVAGLVGVIVPVALDKANVDPAVSSAVFVTTATDVMGFLSFLGLAALWGLSG</sequence>
<dbReference type="CDD" id="cd04606">
    <property type="entry name" value="CBS_pair_Mg_transporter"/>
    <property type="match status" value="1"/>
</dbReference>
<dbReference type="SUPFAM" id="SSF161093">
    <property type="entry name" value="MgtE membrane domain-like"/>
    <property type="match status" value="1"/>
</dbReference>
<dbReference type="RefSeq" id="WP_093006840.1">
    <property type="nucleotide sequence ID" value="NZ_FNZZ01000004.1"/>
</dbReference>
<comment type="subunit">
    <text evidence="9">Homodimer.</text>
</comment>
<dbReference type="GO" id="GO:0005886">
    <property type="term" value="C:plasma membrane"/>
    <property type="evidence" value="ECO:0007669"/>
    <property type="project" value="UniProtKB-SubCell"/>
</dbReference>
<dbReference type="InterPro" id="IPR006668">
    <property type="entry name" value="Mg_transptr_MgtE_intracell_dom"/>
</dbReference>
<dbReference type="SMART" id="SM00924">
    <property type="entry name" value="MgtE_N"/>
    <property type="match status" value="1"/>
</dbReference>
<feature type="region of interest" description="Disordered" evidence="10">
    <location>
        <begin position="1"/>
        <end position="40"/>
    </location>
</feature>
<evidence type="ECO:0000313" key="12">
    <source>
        <dbReference type="EMBL" id="SEL62416.1"/>
    </source>
</evidence>
<name>A0A1H7RQA1_9SPHN</name>
<dbReference type="AlphaFoldDB" id="A0A1H7RQA1"/>
<evidence type="ECO:0000256" key="9">
    <source>
        <dbReference type="RuleBase" id="RU362011"/>
    </source>
</evidence>
<evidence type="ECO:0000256" key="1">
    <source>
        <dbReference type="ARBA" id="ARBA00004141"/>
    </source>
</evidence>
<evidence type="ECO:0000256" key="6">
    <source>
        <dbReference type="ARBA" id="ARBA00022989"/>
    </source>
</evidence>
<evidence type="ECO:0000256" key="2">
    <source>
        <dbReference type="ARBA" id="ARBA00009749"/>
    </source>
</evidence>
<dbReference type="Pfam" id="PF01769">
    <property type="entry name" value="MgtE"/>
    <property type="match status" value="1"/>
</dbReference>
<protein>
    <recommendedName>
        <fullName evidence="9">Magnesium transporter MgtE</fullName>
    </recommendedName>
</protein>
<dbReference type="Gene3D" id="3.10.580.10">
    <property type="entry name" value="CBS-domain"/>
    <property type="match status" value="1"/>
</dbReference>
<dbReference type="SMART" id="SM00116">
    <property type="entry name" value="CBS"/>
    <property type="match status" value="2"/>
</dbReference>
<keyword evidence="9" id="KW-0479">Metal-binding</keyword>
<dbReference type="Gene3D" id="1.10.357.20">
    <property type="entry name" value="SLC41 divalent cation transporters, integral membrane domain"/>
    <property type="match status" value="1"/>
</dbReference>
<dbReference type="Gene3D" id="1.25.60.10">
    <property type="entry name" value="MgtE N-terminal domain-like"/>
    <property type="match status" value="1"/>
</dbReference>
<evidence type="ECO:0000259" key="11">
    <source>
        <dbReference type="PROSITE" id="PS51371"/>
    </source>
</evidence>
<dbReference type="NCBIfam" id="TIGR00400">
    <property type="entry name" value="mgtE"/>
    <property type="match status" value="1"/>
</dbReference>
<dbReference type="InterPro" id="IPR046342">
    <property type="entry name" value="CBS_dom_sf"/>
</dbReference>
<evidence type="ECO:0000256" key="5">
    <source>
        <dbReference type="ARBA" id="ARBA00022842"/>
    </source>
</evidence>
<feature type="domain" description="CBS" evidence="11">
    <location>
        <begin position="239"/>
        <end position="297"/>
    </location>
</feature>
<evidence type="ECO:0000256" key="4">
    <source>
        <dbReference type="ARBA" id="ARBA00022692"/>
    </source>
</evidence>
<dbReference type="EMBL" id="FNZZ01000004">
    <property type="protein sequence ID" value="SEL62416.1"/>
    <property type="molecule type" value="Genomic_DNA"/>
</dbReference>
<comment type="subcellular location">
    <subcellularLocation>
        <location evidence="9">Cell membrane</location>
        <topology evidence="9">Multi-pass membrane protein</topology>
    </subcellularLocation>
    <subcellularLocation>
        <location evidence="1">Membrane</location>
        <topology evidence="1">Multi-pass membrane protein</topology>
    </subcellularLocation>
</comment>
<dbReference type="InterPro" id="IPR038076">
    <property type="entry name" value="MgtE_N_sf"/>
</dbReference>
<dbReference type="InterPro" id="IPR006669">
    <property type="entry name" value="MgtE_transporter"/>
</dbReference>
<dbReference type="GO" id="GO:0046872">
    <property type="term" value="F:metal ion binding"/>
    <property type="evidence" value="ECO:0007669"/>
    <property type="project" value="UniProtKB-KW"/>
</dbReference>
<dbReference type="PROSITE" id="PS51371">
    <property type="entry name" value="CBS"/>
    <property type="match status" value="1"/>
</dbReference>
<dbReference type="InterPro" id="IPR006667">
    <property type="entry name" value="SLC41_membr_dom"/>
</dbReference>